<dbReference type="Pfam" id="PF00990">
    <property type="entry name" value="GGDEF"/>
    <property type="match status" value="1"/>
</dbReference>
<feature type="transmembrane region" description="Helical" evidence="3">
    <location>
        <begin position="6"/>
        <end position="29"/>
    </location>
</feature>
<evidence type="ECO:0000313" key="5">
    <source>
        <dbReference type="EMBL" id="MFC0267297.1"/>
    </source>
</evidence>
<dbReference type="SMART" id="SM00267">
    <property type="entry name" value="GGDEF"/>
    <property type="match status" value="1"/>
</dbReference>
<feature type="transmembrane region" description="Helical" evidence="3">
    <location>
        <begin position="67"/>
        <end position="86"/>
    </location>
</feature>
<dbReference type="EMBL" id="JBHLVX010000017">
    <property type="protein sequence ID" value="MFC0267297.1"/>
    <property type="molecule type" value="Genomic_DNA"/>
</dbReference>
<dbReference type="Gene3D" id="3.30.70.270">
    <property type="match status" value="1"/>
</dbReference>
<dbReference type="PANTHER" id="PTHR45138:SF9">
    <property type="entry name" value="DIGUANYLATE CYCLASE DGCM-RELATED"/>
    <property type="match status" value="1"/>
</dbReference>
<dbReference type="InterPro" id="IPR029787">
    <property type="entry name" value="Nucleotide_cyclase"/>
</dbReference>
<proteinExistence type="predicted"/>
<sequence>MTLDIHTLFFISIISRLSFLTVFATIVASQPNERHLWHWLVALVSITSGLTLLWSPGNFLELLRSSIGHGLVLLSIVFSWSGLRLFYGRRVHLPTIIGVPVFLTFLYIALTTSGVAERFALPILFVAATVVCAIIVAEVLNTPEPRYVTQYVIALAYLGYCLSFLLPAVLLPTGILSARDLFGSQFTVVFDQIGGVMVYFAYTALTGERANLQLKVLSETDPLTGLGNRRSADHAFTRLHRECLAGNLSCVLLGDIDHFKAINDRYGHEAGDAILRLFSKRLSHFIRRGDIAVRWGGEELLILLPDTDLAEAEQIAQRLRRLIADYPFIIGEQRLDITLSIGVAQSHCRDTSFEATIQRADRALYRSKSEGRNRVCCQPS</sequence>
<evidence type="ECO:0000256" key="1">
    <source>
        <dbReference type="ARBA" id="ARBA00012528"/>
    </source>
</evidence>
<dbReference type="SUPFAM" id="SSF55073">
    <property type="entry name" value="Nucleotide cyclase"/>
    <property type="match status" value="1"/>
</dbReference>
<feature type="transmembrane region" description="Helical" evidence="3">
    <location>
        <begin position="36"/>
        <end position="55"/>
    </location>
</feature>
<accession>A0ABV6G2R1</accession>
<dbReference type="PROSITE" id="PS50887">
    <property type="entry name" value="GGDEF"/>
    <property type="match status" value="1"/>
</dbReference>
<dbReference type="CDD" id="cd01949">
    <property type="entry name" value="GGDEF"/>
    <property type="match status" value="1"/>
</dbReference>
<dbReference type="RefSeq" id="WP_019952154.1">
    <property type="nucleotide sequence ID" value="NZ_JBHLVX010000017.1"/>
</dbReference>
<dbReference type="Proteomes" id="UP001589814">
    <property type="component" value="Unassembled WGS sequence"/>
</dbReference>
<protein>
    <recommendedName>
        <fullName evidence="1">diguanylate cyclase</fullName>
        <ecNumber evidence="1">2.7.7.65</ecNumber>
    </recommendedName>
</protein>
<dbReference type="PANTHER" id="PTHR45138">
    <property type="entry name" value="REGULATORY COMPONENTS OF SENSORY TRANSDUCTION SYSTEM"/>
    <property type="match status" value="1"/>
</dbReference>
<comment type="caution">
    <text evidence="5">The sequence shown here is derived from an EMBL/GenBank/DDBJ whole genome shotgun (WGS) entry which is preliminary data.</text>
</comment>
<feature type="transmembrane region" description="Helical" evidence="3">
    <location>
        <begin position="182"/>
        <end position="205"/>
    </location>
</feature>
<comment type="catalytic activity">
    <reaction evidence="2">
        <text>2 GTP = 3',3'-c-di-GMP + 2 diphosphate</text>
        <dbReference type="Rhea" id="RHEA:24898"/>
        <dbReference type="ChEBI" id="CHEBI:33019"/>
        <dbReference type="ChEBI" id="CHEBI:37565"/>
        <dbReference type="ChEBI" id="CHEBI:58805"/>
        <dbReference type="EC" id="2.7.7.65"/>
    </reaction>
</comment>
<dbReference type="InterPro" id="IPR000160">
    <property type="entry name" value="GGDEF_dom"/>
</dbReference>
<evidence type="ECO:0000256" key="3">
    <source>
        <dbReference type="SAM" id="Phobius"/>
    </source>
</evidence>
<keyword evidence="3" id="KW-1133">Transmembrane helix</keyword>
<keyword evidence="3" id="KW-0812">Transmembrane</keyword>
<reference evidence="5 6" key="1">
    <citation type="submission" date="2024-09" db="EMBL/GenBank/DDBJ databases">
        <authorList>
            <person name="Sun Q."/>
            <person name="Mori K."/>
        </authorList>
    </citation>
    <scope>NUCLEOTIDE SEQUENCE [LARGE SCALE GENOMIC DNA]</scope>
    <source>
        <strain evidence="5 6">CCM 7415</strain>
    </source>
</reference>
<evidence type="ECO:0000256" key="2">
    <source>
        <dbReference type="ARBA" id="ARBA00034247"/>
    </source>
</evidence>
<keyword evidence="6" id="KW-1185">Reference proteome</keyword>
<organism evidence="5 6">
    <name type="scientific">Kushneria aurantia</name>
    <dbReference type="NCBI Taxonomy" id="504092"/>
    <lineage>
        <taxon>Bacteria</taxon>
        <taxon>Pseudomonadati</taxon>
        <taxon>Pseudomonadota</taxon>
        <taxon>Gammaproteobacteria</taxon>
        <taxon>Oceanospirillales</taxon>
        <taxon>Halomonadaceae</taxon>
        <taxon>Kushneria</taxon>
    </lineage>
</organism>
<dbReference type="InterPro" id="IPR043128">
    <property type="entry name" value="Rev_trsase/Diguanyl_cyclase"/>
</dbReference>
<name>A0ABV6G2R1_9GAMM</name>
<dbReference type="EC" id="2.7.7.65" evidence="1"/>
<gene>
    <name evidence="5" type="ORF">ACFFHW_04685</name>
</gene>
<dbReference type="NCBIfam" id="TIGR00254">
    <property type="entry name" value="GGDEF"/>
    <property type="match status" value="1"/>
</dbReference>
<keyword evidence="3" id="KW-0472">Membrane</keyword>
<feature type="transmembrane region" description="Helical" evidence="3">
    <location>
        <begin position="119"/>
        <end position="140"/>
    </location>
</feature>
<feature type="domain" description="GGDEF" evidence="4">
    <location>
        <begin position="247"/>
        <end position="380"/>
    </location>
</feature>
<feature type="transmembrane region" description="Helical" evidence="3">
    <location>
        <begin position="93"/>
        <end position="113"/>
    </location>
</feature>
<evidence type="ECO:0000313" key="6">
    <source>
        <dbReference type="Proteomes" id="UP001589814"/>
    </source>
</evidence>
<dbReference type="InterPro" id="IPR050469">
    <property type="entry name" value="Diguanylate_Cyclase"/>
</dbReference>
<feature type="transmembrane region" description="Helical" evidence="3">
    <location>
        <begin position="152"/>
        <end position="176"/>
    </location>
</feature>
<evidence type="ECO:0000259" key="4">
    <source>
        <dbReference type="PROSITE" id="PS50887"/>
    </source>
</evidence>